<dbReference type="Proteomes" id="UP000243876">
    <property type="component" value="Unassembled WGS sequence"/>
</dbReference>
<evidence type="ECO:0000256" key="4">
    <source>
        <dbReference type="ARBA" id="ARBA00023136"/>
    </source>
</evidence>
<feature type="transmembrane region" description="Helical" evidence="7">
    <location>
        <begin position="108"/>
        <end position="130"/>
    </location>
</feature>
<feature type="region of interest" description="Disordered" evidence="6">
    <location>
        <begin position="209"/>
        <end position="318"/>
    </location>
</feature>
<dbReference type="EMBL" id="CENE01000002">
    <property type="protein sequence ID" value="CEQ39057.1"/>
    <property type="molecule type" value="Genomic_DNA"/>
</dbReference>
<keyword evidence="3 7" id="KW-1133">Transmembrane helix</keyword>
<feature type="region of interest" description="Disordered" evidence="6">
    <location>
        <begin position="152"/>
        <end position="190"/>
    </location>
</feature>
<gene>
    <name evidence="8" type="primary">SPOSA6832_00526</name>
</gene>
<keyword evidence="1 7" id="KW-0812">Transmembrane</keyword>
<evidence type="ECO:0000256" key="6">
    <source>
        <dbReference type="SAM" id="MobiDB-lite"/>
    </source>
</evidence>
<dbReference type="SUPFAM" id="SSF46565">
    <property type="entry name" value="Chaperone J-domain"/>
    <property type="match status" value="1"/>
</dbReference>
<evidence type="ECO:0000256" key="1">
    <source>
        <dbReference type="ARBA" id="ARBA00022692"/>
    </source>
</evidence>
<keyword evidence="9" id="KW-1185">Reference proteome</keyword>
<name>A0A0D6EGA4_SPOSA</name>
<accession>A0A0D6EGA4</accession>
<organism evidence="8 9">
    <name type="scientific">Sporidiobolus salmonicolor</name>
    <name type="common">Yeast-like fungus</name>
    <name type="synonym">Sporobolomyces salmonicolor</name>
    <dbReference type="NCBI Taxonomy" id="5005"/>
    <lineage>
        <taxon>Eukaryota</taxon>
        <taxon>Fungi</taxon>
        <taxon>Dikarya</taxon>
        <taxon>Basidiomycota</taxon>
        <taxon>Pucciniomycotina</taxon>
        <taxon>Microbotryomycetes</taxon>
        <taxon>Sporidiobolales</taxon>
        <taxon>Sporidiobolaceae</taxon>
        <taxon>Sporobolomyces</taxon>
    </lineage>
</organism>
<protein>
    <submittedName>
        <fullName evidence="8">SPOSA6832_00526-mRNA-1:cds</fullName>
    </submittedName>
</protein>
<dbReference type="InterPro" id="IPR036869">
    <property type="entry name" value="J_dom_sf"/>
</dbReference>
<dbReference type="PANTHER" id="PTHR44653:SF2">
    <property type="entry name" value="DNAJ HOMOLOG SUBFAMILY C MEMBER 1"/>
    <property type="match status" value="1"/>
</dbReference>
<feature type="compositionally biased region" description="Gly residues" evidence="6">
    <location>
        <begin position="307"/>
        <end position="318"/>
    </location>
</feature>
<feature type="compositionally biased region" description="Basic residues" evidence="6">
    <location>
        <begin position="269"/>
        <end position="283"/>
    </location>
</feature>
<dbReference type="Gene3D" id="1.10.287.110">
    <property type="entry name" value="DnaJ domain"/>
    <property type="match status" value="1"/>
</dbReference>
<dbReference type="GO" id="GO:0012505">
    <property type="term" value="C:endomembrane system"/>
    <property type="evidence" value="ECO:0007669"/>
    <property type="project" value="UniProtKB-SubCell"/>
</dbReference>
<comment type="subcellular location">
    <subcellularLocation>
        <location evidence="5">Endomembrane system</location>
        <topology evidence="5">Single-pass membrane protein</topology>
    </subcellularLocation>
</comment>
<feature type="non-terminal residue" evidence="8">
    <location>
        <position position="1"/>
    </location>
</feature>
<evidence type="ECO:0000313" key="8">
    <source>
        <dbReference type="EMBL" id="CEQ39057.1"/>
    </source>
</evidence>
<keyword evidence="4 7" id="KW-0472">Membrane</keyword>
<evidence type="ECO:0000256" key="7">
    <source>
        <dbReference type="SAM" id="Phobius"/>
    </source>
</evidence>
<evidence type="ECO:0000256" key="2">
    <source>
        <dbReference type="ARBA" id="ARBA00022729"/>
    </source>
</evidence>
<feature type="compositionally biased region" description="Low complexity" evidence="6">
    <location>
        <begin position="220"/>
        <end position="245"/>
    </location>
</feature>
<evidence type="ECO:0000256" key="3">
    <source>
        <dbReference type="ARBA" id="ARBA00022989"/>
    </source>
</evidence>
<dbReference type="PANTHER" id="PTHR44653">
    <property type="entry name" value="DNAJ HOMOLOG SUBFAMILY C MEMBER 1"/>
    <property type="match status" value="1"/>
</dbReference>
<feature type="compositionally biased region" description="Basic residues" evidence="6">
    <location>
        <begin position="250"/>
        <end position="259"/>
    </location>
</feature>
<evidence type="ECO:0000256" key="5">
    <source>
        <dbReference type="ARBA" id="ARBA00037847"/>
    </source>
</evidence>
<reference evidence="9" key="1">
    <citation type="submission" date="2015-02" db="EMBL/GenBank/DDBJ databases">
        <authorList>
            <person name="Gon?alves P."/>
        </authorList>
    </citation>
    <scope>NUCLEOTIDE SEQUENCE [LARGE SCALE GENOMIC DNA]</scope>
</reference>
<dbReference type="OrthoDB" id="413400at2759"/>
<dbReference type="AlphaFoldDB" id="A0A0D6EGA4"/>
<proteinExistence type="predicted"/>
<keyword evidence="2" id="KW-0732">Signal</keyword>
<dbReference type="InterPro" id="IPR052606">
    <property type="entry name" value="DnaJ_domain_protein"/>
</dbReference>
<sequence length="318" mass="35189">DQAYSLRLLPQRHQVGDREGHRQGLPQALARAPVRSLSAAFCIQIGLIKSFPCSPDKNPDDKKIADRFARLGLIASILRDAEKRKRYDFFYENGVPKWRDYYSRYRPGLGAVVGGLVVFSCFVQYIFLYLTARVQKFRITAFRNQALEAAWGPSKKPQTGKKKLKVKTGDQGDALGLPGVNNGKPLGPGSTIEMAIEGDKVWIIENKKAEPDGTRQLQKPSSLRTTPSSPRSRTPGSPKQSSRVSPPLPRRTRRRRALRNPRPASPRPPLRHRGTTRQAARTRRAAEKAASGRSRGPEGALSARGRLAGGGGRLSRGR</sequence>
<evidence type="ECO:0000313" key="9">
    <source>
        <dbReference type="Proteomes" id="UP000243876"/>
    </source>
</evidence>